<dbReference type="SUPFAM" id="SSF53756">
    <property type="entry name" value="UDP-Glycosyltransferase/glycogen phosphorylase"/>
    <property type="match status" value="1"/>
</dbReference>
<dbReference type="CDD" id="cd03784">
    <property type="entry name" value="GT1_Gtf-like"/>
    <property type="match status" value="1"/>
</dbReference>
<comment type="catalytic activity">
    <reaction evidence="3">
        <text>glucuronate acceptor + UDP-alpha-D-glucuronate = acceptor beta-D-glucuronoside + UDP + H(+)</text>
        <dbReference type="Rhea" id="RHEA:21032"/>
        <dbReference type="ChEBI" id="CHEBI:15378"/>
        <dbReference type="ChEBI" id="CHEBI:58052"/>
        <dbReference type="ChEBI" id="CHEBI:58223"/>
        <dbReference type="ChEBI" id="CHEBI:132367"/>
        <dbReference type="ChEBI" id="CHEBI:132368"/>
        <dbReference type="EC" id="2.4.1.17"/>
    </reaction>
</comment>
<keyword evidence="2" id="KW-0328">Glycosyltransferase</keyword>
<dbReference type="EMBL" id="MTYJ01000182">
    <property type="protein sequence ID" value="OWA50094.1"/>
    <property type="molecule type" value="Genomic_DNA"/>
</dbReference>
<dbReference type="InterPro" id="IPR035595">
    <property type="entry name" value="UDP_glycos_trans_CS"/>
</dbReference>
<gene>
    <name evidence="4" type="ORF">BV898_14620</name>
</gene>
<protein>
    <recommendedName>
        <fullName evidence="3">UDP-glucuronosyltransferase</fullName>
        <ecNumber evidence="3">2.4.1.17</ecNumber>
    </recommendedName>
</protein>
<dbReference type="PANTHER" id="PTHR48045:SF34">
    <property type="entry name" value="ISOFLAVONE 7-O-GLUCOSYLTRANSFERASE 1-LIKE"/>
    <property type="match status" value="1"/>
</dbReference>
<dbReference type="Gene3D" id="3.40.50.2000">
    <property type="entry name" value="Glycogen Phosphorylase B"/>
    <property type="match status" value="2"/>
</dbReference>
<evidence type="ECO:0000313" key="5">
    <source>
        <dbReference type="Proteomes" id="UP000192578"/>
    </source>
</evidence>
<name>A0A9X6NIS0_HYPEX</name>
<dbReference type="EC" id="2.4.1.17" evidence="3"/>
<evidence type="ECO:0000313" key="4">
    <source>
        <dbReference type="EMBL" id="OWA50094.1"/>
    </source>
</evidence>
<comment type="similarity">
    <text evidence="2">Belongs to the UDP-glycosyltransferase family.</text>
</comment>
<dbReference type="Proteomes" id="UP000192578">
    <property type="component" value="Unassembled WGS sequence"/>
</dbReference>
<dbReference type="GO" id="GO:0016020">
    <property type="term" value="C:membrane"/>
    <property type="evidence" value="ECO:0007669"/>
    <property type="project" value="UniProtKB-SubCell"/>
</dbReference>
<keyword evidence="5" id="KW-1185">Reference proteome</keyword>
<comment type="subcellular location">
    <subcellularLocation>
        <location evidence="3">Membrane</location>
        <topology evidence="3">Single-pass membrane protein</topology>
    </subcellularLocation>
</comment>
<organism evidence="4 5">
    <name type="scientific">Hypsibius exemplaris</name>
    <name type="common">Freshwater tardigrade</name>
    <dbReference type="NCBI Taxonomy" id="2072580"/>
    <lineage>
        <taxon>Eukaryota</taxon>
        <taxon>Metazoa</taxon>
        <taxon>Ecdysozoa</taxon>
        <taxon>Tardigrada</taxon>
        <taxon>Eutardigrada</taxon>
        <taxon>Parachela</taxon>
        <taxon>Hypsibioidea</taxon>
        <taxon>Hypsibiidae</taxon>
        <taxon>Hypsibius</taxon>
    </lineage>
</organism>
<dbReference type="PANTHER" id="PTHR48045">
    <property type="entry name" value="UDP-GLYCOSYLTRANSFERASE 72B1"/>
    <property type="match status" value="1"/>
</dbReference>
<dbReference type="InterPro" id="IPR002213">
    <property type="entry name" value="UDP_glucos_trans"/>
</dbReference>
<dbReference type="GO" id="GO:0015020">
    <property type="term" value="F:glucuronosyltransferase activity"/>
    <property type="evidence" value="ECO:0007669"/>
    <property type="project" value="UniProtKB-EC"/>
</dbReference>
<dbReference type="Pfam" id="PF00201">
    <property type="entry name" value="UDPGT"/>
    <property type="match status" value="1"/>
</dbReference>
<evidence type="ECO:0000256" key="2">
    <source>
        <dbReference type="RuleBase" id="RU003718"/>
    </source>
</evidence>
<keyword evidence="1 2" id="KW-0808">Transferase</keyword>
<dbReference type="AlphaFoldDB" id="A0A9X6NIS0"/>
<sequence length="458" mass="50448">MKEDFQCSAHGTRHPLLHLGLKLTHFHNVTFAVSQPVLTGLQNEAKNCRHGQYGPIKFVEVTSEEAIHGAIKTVTDPSEFKDRFKEIYSSMRGFLATVPSAKATRKPAASHPGITGDVDLVIVENLLGPVPYVLHERGIPYYLFNSMRTFLAQIFLTIDIDEPADFEPLSHVNRSFYRPSVGHKMLDPFLEAIKDVVVEHCAEANHSSKGLIINSLREAETEGVAELLALPHMQKMRTFCVGPLIPDFQEQSSTTEPSKGEEVLKWLDSQDTESVTYISFGSMAQPSPDEIVEIAGALLATNGPFIWSLQAEHHIHLPPGIQEGTRNHKFLVVSWAPQKRILSHPATKLFFSHCGWNSTQEALASGTPMVCWPMFADQLMNAEWLEREGVGKLITGTGIAANRLVPACEIAGLLAFVADKTNGHKEAAKVWQAKIQTALAVGGSSTAEFENLVQSLEV</sequence>
<evidence type="ECO:0000256" key="3">
    <source>
        <dbReference type="RuleBase" id="RU362059"/>
    </source>
</evidence>
<comment type="caution">
    <text evidence="4">The sequence shown here is derived from an EMBL/GenBank/DDBJ whole genome shotgun (WGS) entry which is preliminary data.</text>
</comment>
<evidence type="ECO:0000256" key="1">
    <source>
        <dbReference type="ARBA" id="ARBA00022679"/>
    </source>
</evidence>
<dbReference type="PROSITE" id="PS00375">
    <property type="entry name" value="UDPGT"/>
    <property type="match status" value="1"/>
</dbReference>
<dbReference type="OrthoDB" id="5835829at2759"/>
<proteinExistence type="inferred from homology"/>
<reference evidence="5" key="1">
    <citation type="submission" date="2017-01" db="EMBL/GenBank/DDBJ databases">
        <title>Comparative genomics of anhydrobiosis in the tardigrade Hypsibius dujardini.</title>
        <authorList>
            <person name="Yoshida Y."/>
            <person name="Koutsovoulos G."/>
            <person name="Laetsch D."/>
            <person name="Stevens L."/>
            <person name="Kumar S."/>
            <person name="Horikawa D."/>
            <person name="Ishino K."/>
            <person name="Komine S."/>
            <person name="Tomita M."/>
            <person name="Blaxter M."/>
            <person name="Arakawa K."/>
        </authorList>
    </citation>
    <scope>NUCLEOTIDE SEQUENCE [LARGE SCALE GENOMIC DNA]</scope>
    <source>
        <strain evidence="5">Z151</strain>
    </source>
</reference>
<accession>A0A9X6NIS0</accession>